<gene>
    <name evidence="2" type="ORF">CVT25_010263</name>
</gene>
<proteinExistence type="predicted"/>
<feature type="transmembrane region" description="Helical" evidence="1">
    <location>
        <begin position="67"/>
        <end position="86"/>
    </location>
</feature>
<keyword evidence="3" id="KW-1185">Reference proteome</keyword>
<evidence type="ECO:0000256" key="1">
    <source>
        <dbReference type="SAM" id="Phobius"/>
    </source>
</evidence>
<evidence type="ECO:0000313" key="3">
    <source>
        <dbReference type="Proteomes" id="UP000283269"/>
    </source>
</evidence>
<accession>A0A409XD48</accession>
<keyword evidence="1" id="KW-1133">Transmembrane helix</keyword>
<keyword evidence="1" id="KW-0812">Transmembrane</keyword>
<sequence length="96" mass="10643">MPAYNLALVQEQNQLSYFAAYAQYLPHASPPPHSALTTTLATESYGYISILLIVFVITIIIVARLFLLFMLVLTIAALIFIVQLVLNPIPTLPLIQ</sequence>
<protein>
    <submittedName>
        <fullName evidence="2">Uncharacterized protein</fullName>
    </submittedName>
</protein>
<evidence type="ECO:0000313" key="2">
    <source>
        <dbReference type="EMBL" id="PPQ88676.1"/>
    </source>
</evidence>
<name>A0A409XD48_PSICY</name>
<reference evidence="2 3" key="1">
    <citation type="journal article" date="2018" name="Evol. Lett.">
        <title>Horizontal gene cluster transfer increased hallucinogenic mushroom diversity.</title>
        <authorList>
            <person name="Reynolds H.T."/>
            <person name="Vijayakumar V."/>
            <person name="Gluck-Thaler E."/>
            <person name="Korotkin H.B."/>
            <person name="Matheny P.B."/>
            <person name="Slot J.C."/>
        </authorList>
    </citation>
    <scope>NUCLEOTIDE SEQUENCE [LARGE SCALE GENOMIC DNA]</scope>
    <source>
        <strain evidence="2 3">2631</strain>
    </source>
</reference>
<dbReference type="Proteomes" id="UP000283269">
    <property type="component" value="Unassembled WGS sequence"/>
</dbReference>
<dbReference type="EMBL" id="NHYD01002053">
    <property type="protein sequence ID" value="PPQ88676.1"/>
    <property type="molecule type" value="Genomic_DNA"/>
</dbReference>
<keyword evidence="1" id="KW-0472">Membrane</keyword>
<dbReference type="AlphaFoldDB" id="A0A409XD48"/>
<organism evidence="2 3">
    <name type="scientific">Psilocybe cyanescens</name>
    <dbReference type="NCBI Taxonomy" id="93625"/>
    <lineage>
        <taxon>Eukaryota</taxon>
        <taxon>Fungi</taxon>
        <taxon>Dikarya</taxon>
        <taxon>Basidiomycota</taxon>
        <taxon>Agaricomycotina</taxon>
        <taxon>Agaricomycetes</taxon>
        <taxon>Agaricomycetidae</taxon>
        <taxon>Agaricales</taxon>
        <taxon>Agaricineae</taxon>
        <taxon>Strophariaceae</taxon>
        <taxon>Psilocybe</taxon>
    </lineage>
</organism>
<dbReference type="InParanoid" id="A0A409XD48"/>
<feature type="transmembrane region" description="Helical" evidence="1">
    <location>
        <begin position="44"/>
        <end position="62"/>
    </location>
</feature>
<comment type="caution">
    <text evidence="2">The sequence shown here is derived from an EMBL/GenBank/DDBJ whole genome shotgun (WGS) entry which is preliminary data.</text>
</comment>